<proteinExistence type="predicted"/>
<keyword evidence="1" id="KW-0560">Oxidoreductase</keyword>
<evidence type="ECO:0000256" key="1">
    <source>
        <dbReference type="ARBA" id="ARBA00023002"/>
    </source>
</evidence>
<reference evidence="3" key="1">
    <citation type="submission" date="2016-02" db="EMBL/GenBank/DDBJ databases">
        <title>Draft genome sequence of Microdochium bolleyi, a fungal endophyte of beachgrass.</title>
        <authorList>
            <consortium name="DOE Joint Genome Institute"/>
            <person name="David A.S."/>
            <person name="May G."/>
            <person name="Haridas S."/>
            <person name="Lim J."/>
            <person name="Wang M."/>
            <person name="Labutti K."/>
            <person name="Lipzen A."/>
            <person name="Barry K."/>
            <person name="Grigoriev I.V."/>
        </authorList>
    </citation>
    <scope>NUCLEOTIDE SEQUENCE [LARGE SCALE GENOMIC DNA]</scope>
    <source>
        <strain evidence="3">J235TASD1</strain>
    </source>
</reference>
<protein>
    <submittedName>
        <fullName evidence="2">Uncharacterized protein</fullName>
    </submittedName>
</protein>
<dbReference type="InterPro" id="IPR002347">
    <property type="entry name" value="SDR_fam"/>
</dbReference>
<dbReference type="EMBL" id="KQ964257">
    <property type="protein sequence ID" value="KXJ88694.1"/>
    <property type="molecule type" value="Genomic_DNA"/>
</dbReference>
<dbReference type="Proteomes" id="UP000070501">
    <property type="component" value="Unassembled WGS sequence"/>
</dbReference>
<evidence type="ECO:0000313" key="2">
    <source>
        <dbReference type="EMBL" id="KXJ88694.1"/>
    </source>
</evidence>
<sequence length="349" mass="36720">MASAKLDTNVSSTQTVDLPLVVTPALCRGRTFIVTGANTGLGYEAARHLVANHAARVVMAVRNVEAGEKARTELLSSAALQAAGSQTALEVWPLDLASYASVQAFAARARAELDRLDVVIQNAGVAAAGSQAEGHPLCLTVNVLGTVLLGVLLLPQMSETASRYYDDDDDAATASGGGAARPHLSFVSSGAGFQLEAAWEKIKEQPVAGLNGMGDNLAVYPLSKIVLTQTVRFLAQQIAPVGRTGVVVNALCPGLCVTELDRHAPPEFRARLAADREDHGRTAEQGSRTLLHGALAGVQSHGRYLDGCEIADEKLPPWLRSDDGQKCWDGVRGELEKISPGCVQAVLDL</sequence>
<gene>
    <name evidence="2" type="ORF">Micbo1qcDRAFT_189796</name>
</gene>
<dbReference type="STRING" id="196109.A0A136IUG4"/>
<dbReference type="Gene3D" id="3.40.50.720">
    <property type="entry name" value="NAD(P)-binding Rossmann-like Domain"/>
    <property type="match status" value="1"/>
</dbReference>
<dbReference type="PANTHER" id="PTHR43157">
    <property type="entry name" value="PHOSPHATIDYLINOSITOL-GLYCAN BIOSYNTHESIS CLASS F PROTEIN-RELATED"/>
    <property type="match status" value="1"/>
</dbReference>
<evidence type="ECO:0000313" key="3">
    <source>
        <dbReference type="Proteomes" id="UP000070501"/>
    </source>
</evidence>
<dbReference type="GO" id="GO:0016491">
    <property type="term" value="F:oxidoreductase activity"/>
    <property type="evidence" value="ECO:0007669"/>
    <property type="project" value="UniProtKB-KW"/>
</dbReference>
<dbReference type="PRINTS" id="PR00081">
    <property type="entry name" value="GDHRDH"/>
</dbReference>
<dbReference type="AlphaFoldDB" id="A0A136IUG4"/>
<dbReference type="InterPro" id="IPR036291">
    <property type="entry name" value="NAD(P)-bd_dom_sf"/>
</dbReference>
<keyword evidence="3" id="KW-1185">Reference proteome</keyword>
<dbReference type="OrthoDB" id="542013at2759"/>
<dbReference type="InParanoid" id="A0A136IUG4"/>
<organism evidence="2 3">
    <name type="scientific">Microdochium bolleyi</name>
    <dbReference type="NCBI Taxonomy" id="196109"/>
    <lineage>
        <taxon>Eukaryota</taxon>
        <taxon>Fungi</taxon>
        <taxon>Dikarya</taxon>
        <taxon>Ascomycota</taxon>
        <taxon>Pezizomycotina</taxon>
        <taxon>Sordariomycetes</taxon>
        <taxon>Xylariomycetidae</taxon>
        <taxon>Xylariales</taxon>
        <taxon>Microdochiaceae</taxon>
        <taxon>Microdochium</taxon>
    </lineage>
</organism>
<dbReference type="PANTHER" id="PTHR43157:SF61">
    <property type="entry name" value="DEHYDROGENASE_REDUCTASE FAMILY PROTEIN, PUTATIVE (AFU_ORTHOLOGUE AFUA_3G01250)-RELATED"/>
    <property type="match status" value="1"/>
</dbReference>
<name>A0A136IUG4_9PEZI</name>
<dbReference type="SUPFAM" id="SSF51735">
    <property type="entry name" value="NAD(P)-binding Rossmann-fold domains"/>
    <property type="match status" value="1"/>
</dbReference>
<dbReference type="Pfam" id="PF00106">
    <property type="entry name" value="adh_short"/>
    <property type="match status" value="1"/>
</dbReference>
<accession>A0A136IUG4</accession>